<dbReference type="GO" id="GO:0016987">
    <property type="term" value="F:sigma factor activity"/>
    <property type="evidence" value="ECO:0007669"/>
    <property type="project" value="UniProtKB-KW"/>
</dbReference>
<dbReference type="Pfam" id="PF08281">
    <property type="entry name" value="Sigma70_r4_2"/>
    <property type="match status" value="1"/>
</dbReference>
<dbReference type="InterPro" id="IPR013325">
    <property type="entry name" value="RNA_pol_sigma_r2"/>
</dbReference>
<comment type="similarity">
    <text evidence="1">Belongs to the sigma-70 factor family. ECF subfamily.</text>
</comment>
<name>A0A1L9AV19_9BACT</name>
<dbReference type="InterPro" id="IPR014284">
    <property type="entry name" value="RNA_pol_sigma-70_dom"/>
</dbReference>
<dbReference type="Gene3D" id="1.10.10.10">
    <property type="entry name" value="Winged helix-like DNA-binding domain superfamily/Winged helix DNA-binding domain"/>
    <property type="match status" value="1"/>
</dbReference>
<dbReference type="Gene3D" id="1.10.1740.10">
    <property type="match status" value="1"/>
</dbReference>
<feature type="domain" description="RNA polymerase sigma factor 70 region 4 type 2" evidence="6">
    <location>
        <begin position="127"/>
        <end position="171"/>
    </location>
</feature>
<evidence type="ECO:0000256" key="4">
    <source>
        <dbReference type="ARBA" id="ARBA00023163"/>
    </source>
</evidence>
<dbReference type="InterPro" id="IPR013324">
    <property type="entry name" value="RNA_pol_sigma_r3/r4-like"/>
</dbReference>
<evidence type="ECO:0000313" key="7">
    <source>
        <dbReference type="EMBL" id="OJH33851.1"/>
    </source>
</evidence>
<dbReference type="InterPro" id="IPR036388">
    <property type="entry name" value="WH-like_DNA-bd_sf"/>
</dbReference>
<dbReference type="CDD" id="cd06171">
    <property type="entry name" value="Sigma70_r4"/>
    <property type="match status" value="1"/>
</dbReference>
<dbReference type="PANTHER" id="PTHR43133">
    <property type="entry name" value="RNA POLYMERASE ECF-TYPE SIGMA FACTO"/>
    <property type="match status" value="1"/>
</dbReference>
<keyword evidence="8" id="KW-1185">Reference proteome</keyword>
<keyword evidence="3" id="KW-0731">Sigma factor</keyword>
<dbReference type="PANTHER" id="PTHR43133:SF46">
    <property type="entry name" value="RNA POLYMERASE SIGMA-70 FACTOR ECF SUBFAMILY"/>
    <property type="match status" value="1"/>
</dbReference>
<evidence type="ECO:0000256" key="1">
    <source>
        <dbReference type="ARBA" id="ARBA00010641"/>
    </source>
</evidence>
<dbReference type="EMBL" id="MPIN01000026">
    <property type="protein sequence ID" value="OJH33851.1"/>
    <property type="molecule type" value="Genomic_DNA"/>
</dbReference>
<reference evidence="7 8" key="2">
    <citation type="submission" date="2016-12" db="EMBL/GenBank/DDBJ databases">
        <title>Draft Genome Sequence of Cystobacter ferrugineus Strain Cbfe23.</title>
        <authorList>
            <person name="Akbar S."/>
            <person name="Dowd S.E."/>
            <person name="Stevens D.C."/>
        </authorList>
    </citation>
    <scope>NUCLEOTIDE SEQUENCE [LARGE SCALE GENOMIC DNA]</scope>
    <source>
        <strain evidence="7 8">Cbfe23</strain>
    </source>
</reference>
<dbReference type="InterPro" id="IPR013249">
    <property type="entry name" value="RNA_pol_sigma70_r4_t2"/>
</dbReference>
<dbReference type="GO" id="GO:0006352">
    <property type="term" value="P:DNA-templated transcription initiation"/>
    <property type="evidence" value="ECO:0007669"/>
    <property type="project" value="InterPro"/>
</dbReference>
<evidence type="ECO:0000259" key="6">
    <source>
        <dbReference type="Pfam" id="PF08281"/>
    </source>
</evidence>
<dbReference type="Pfam" id="PF04542">
    <property type="entry name" value="Sigma70_r2"/>
    <property type="match status" value="1"/>
</dbReference>
<gene>
    <name evidence="7" type="ORF">BON30_46400</name>
</gene>
<feature type="domain" description="RNA polymerase sigma-70 region 2" evidence="5">
    <location>
        <begin position="24"/>
        <end position="90"/>
    </location>
</feature>
<keyword evidence="4" id="KW-0804">Transcription</keyword>
<evidence type="ECO:0000259" key="5">
    <source>
        <dbReference type="Pfam" id="PF04542"/>
    </source>
</evidence>
<dbReference type="InterPro" id="IPR007627">
    <property type="entry name" value="RNA_pol_sigma70_r2"/>
</dbReference>
<keyword evidence="2" id="KW-0805">Transcription regulation</keyword>
<evidence type="ECO:0000256" key="2">
    <source>
        <dbReference type="ARBA" id="ARBA00023015"/>
    </source>
</evidence>
<comment type="caution">
    <text evidence="7">The sequence shown here is derived from an EMBL/GenBank/DDBJ whole genome shotgun (WGS) entry which is preliminary data.</text>
</comment>
<dbReference type="STRING" id="83449.BON30_46400"/>
<dbReference type="RefSeq" id="WP_071905080.1">
    <property type="nucleotide sequence ID" value="NZ_MPIN01000026.1"/>
</dbReference>
<reference evidence="8" key="1">
    <citation type="submission" date="2016-11" db="EMBL/GenBank/DDBJ databases">
        <authorList>
            <person name="Shukria A."/>
            <person name="Stevens D.C."/>
        </authorList>
    </citation>
    <scope>NUCLEOTIDE SEQUENCE [LARGE SCALE GENOMIC DNA]</scope>
    <source>
        <strain evidence="8">Cbfe23</strain>
    </source>
</reference>
<dbReference type="Proteomes" id="UP000182229">
    <property type="component" value="Unassembled WGS sequence"/>
</dbReference>
<dbReference type="NCBIfam" id="TIGR02937">
    <property type="entry name" value="sigma70-ECF"/>
    <property type="match status" value="1"/>
</dbReference>
<sequence>MSRAPHSKKAPPALPARPVSFDTLYEEHAEDVFFWAMRYAAGRSGWAEDVTHDVFLKAWEHRAWLREEDVRGWLFRVTQNVALSALRRENTFRRRLAALLFPSQRTETESTPEAALERREAVRGATAALDRLPGQERVVMSLKMLDDLSQREIAQLLSLSEGYVSKLISRAQGRLSAWGWKVDDGSP</sequence>
<dbReference type="InterPro" id="IPR039425">
    <property type="entry name" value="RNA_pol_sigma-70-like"/>
</dbReference>
<dbReference type="GO" id="GO:0003677">
    <property type="term" value="F:DNA binding"/>
    <property type="evidence" value="ECO:0007669"/>
    <property type="project" value="InterPro"/>
</dbReference>
<proteinExistence type="inferred from homology"/>
<dbReference type="AlphaFoldDB" id="A0A1L9AV19"/>
<evidence type="ECO:0000256" key="3">
    <source>
        <dbReference type="ARBA" id="ARBA00023082"/>
    </source>
</evidence>
<organism evidence="7 8">
    <name type="scientific">Cystobacter ferrugineus</name>
    <dbReference type="NCBI Taxonomy" id="83449"/>
    <lineage>
        <taxon>Bacteria</taxon>
        <taxon>Pseudomonadati</taxon>
        <taxon>Myxococcota</taxon>
        <taxon>Myxococcia</taxon>
        <taxon>Myxococcales</taxon>
        <taxon>Cystobacterineae</taxon>
        <taxon>Archangiaceae</taxon>
        <taxon>Cystobacter</taxon>
    </lineage>
</organism>
<protein>
    <submittedName>
        <fullName evidence="7">RNA polymerase subunit sigma</fullName>
    </submittedName>
</protein>
<dbReference type="SUPFAM" id="SSF88659">
    <property type="entry name" value="Sigma3 and sigma4 domains of RNA polymerase sigma factors"/>
    <property type="match status" value="1"/>
</dbReference>
<dbReference type="SUPFAM" id="SSF88946">
    <property type="entry name" value="Sigma2 domain of RNA polymerase sigma factors"/>
    <property type="match status" value="1"/>
</dbReference>
<evidence type="ECO:0000313" key="8">
    <source>
        <dbReference type="Proteomes" id="UP000182229"/>
    </source>
</evidence>
<accession>A0A1L9AV19</accession>
<dbReference type="OrthoDB" id="9797134at2"/>